<accession>A0A1G9SH96</accession>
<dbReference type="GO" id="GO:0004061">
    <property type="term" value="F:arylformamidase activity"/>
    <property type="evidence" value="ECO:0007669"/>
    <property type="project" value="InterPro"/>
</dbReference>
<gene>
    <name evidence="1" type="ORF">SAMN04487949_1363</name>
</gene>
<dbReference type="PANTHER" id="PTHR31118:SF32">
    <property type="entry name" value="KYNURENINE FORMAMIDASE"/>
    <property type="match status" value="1"/>
</dbReference>
<dbReference type="PANTHER" id="PTHR31118">
    <property type="entry name" value="CYCLASE-LIKE PROTEIN 2"/>
    <property type="match status" value="1"/>
</dbReference>
<dbReference type="EMBL" id="FNHL01000002">
    <property type="protein sequence ID" value="SDM34868.1"/>
    <property type="molecule type" value="Genomic_DNA"/>
</dbReference>
<dbReference type="STRING" id="660521.SAMN04487949_1363"/>
<dbReference type="InterPro" id="IPR037175">
    <property type="entry name" value="KFase_sf"/>
</dbReference>
<organism evidence="1 2">
    <name type="scientific">Halogranum gelatinilyticum</name>
    <dbReference type="NCBI Taxonomy" id="660521"/>
    <lineage>
        <taxon>Archaea</taxon>
        <taxon>Methanobacteriati</taxon>
        <taxon>Methanobacteriota</taxon>
        <taxon>Stenosarchaea group</taxon>
        <taxon>Halobacteria</taxon>
        <taxon>Halobacteriales</taxon>
        <taxon>Haloferacaceae</taxon>
    </lineage>
</organism>
<sequence>MLDGYEMHDLTQPWSQDTPAWPTYDNPKVWYEKSLDTEKVNGQKIEFMNHTGTHLDGEKHFVGNGRDIADMPLDELVGDAVVADISDMVGDYDVYTSEMIEEVCDVQEGDILFIHTGYQKYAYHREEADPHAFFCKHPGPNMEFAEWCRDMNLNYLMLDCGSADHPMNTIVRDVRPELAEEACEKLGVDDLDEIFPPEGYQLMHTELFPEGIVHVENAQVPEELLNERCQIGTFPWRFEGGESSVCRCVAFTEA</sequence>
<evidence type="ECO:0000313" key="2">
    <source>
        <dbReference type="Proteomes" id="UP000199451"/>
    </source>
</evidence>
<dbReference type="RefSeq" id="WP_089695609.1">
    <property type="nucleotide sequence ID" value="NZ_FNHL01000002.1"/>
</dbReference>
<keyword evidence="2" id="KW-1185">Reference proteome</keyword>
<dbReference type="GO" id="GO:0019441">
    <property type="term" value="P:L-tryptophan catabolic process to kynurenine"/>
    <property type="evidence" value="ECO:0007669"/>
    <property type="project" value="InterPro"/>
</dbReference>
<dbReference type="SUPFAM" id="SSF102198">
    <property type="entry name" value="Putative cyclase"/>
    <property type="match status" value="1"/>
</dbReference>
<dbReference type="Pfam" id="PF04199">
    <property type="entry name" value="Cyclase"/>
    <property type="match status" value="1"/>
</dbReference>
<dbReference type="AlphaFoldDB" id="A0A1G9SH96"/>
<evidence type="ECO:0000313" key="1">
    <source>
        <dbReference type="EMBL" id="SDM34868.1"/>
    </source>
</evidence>
<name>A0A1G9SH96_9EURY</name>
<reference evidence="2" key="1">
    <citation type="submission" date="2016-10" db="EMBL/GenBank/DDBJ databases">
        <authorList>
            <person name="Varghese N."/>
            <person name="Submissions S."/>
        </authorList>
    </citation>
    <scope>NUCLEOTIDE SEQUENCE [LARGE SCALE GENOMIC DNA]</scope>
    <source>
        <strain evidence="2">CGMCC 1.10119</strain>
    </source>
</reference>
<dbReference type="Gene3D" id="3.50.30.50">
    <property type="entry name" value="Putative cyclase"/>
    <property type="match status" value="1"/>
</dbReference>
<proteinExistence type="predicted"/>
<dbReference type="InterPro" id="IPR007325">
    <property type="entry name" value="KFase/CYL"/>
</dbReference>
<protein>
    <submittedName>
        <fullName evidence="1">Kynurenine formamidase</fullName>
    </submittedName>
</protein>
<dbReference type="Proteomes" id="UP000199451">
    <property type="component" value="Unassembled WGS sequence"/>
</dbReference>
<dbReference type="OrthoDB" id="9014at2157"/>